<dbReference type="InterPro" id="IPR029063">
    <property type="entry name" value="SAM-dependent_MTases_sf"/>
</dbReference>
<name>T0ZLV9_9ZZZZ</name>
<dbReference type="Pfam" id="PF01209">
    <property type="entry name" value="Ubie_methyltran"/>
    <property type="match status" value="1"/>
</dbReference>
<reference evidence="1" key="2">
    <citation type="journal article" date="2014" name="ISME J.">
        <title>Microbial stratification in low pH oxic and suboxic macroscopic growths along an acid mine drainage.</title>
        <authorList>
            <person name="Mendez-Garcia C."/>
            <person name="Mesa V."/>
            <person name="Sprenger R.R."/>
            <person name="Richter M."/>
            <person name="Diez M.S."/>
            <person name="Solano J."/>
            <person name="Bargiela R."/>
            <person name="Golyshina O.V."/>
            <person name="Manteca A."/>
            <person name="Ramos J.L."/>
            <person name="Gallego J.R."/>
            <person name="Llorente I."/>
            <person name="Martins Dos Santos V.A."/>
            <person name="Jensen O.N."/>
            <person name="Pelaez A.I."/>
            <person name="Sanchez J."/>
            <person name="Ferrer M."/>
        </authorList>
    </citation>
    <scope>NUCLEOTIDE SEQUENCE</scope>
</reference>
<reference evidence="1" key="1">
    <citation type="submission" date="2013-08" db="EMBL/GenBank/DDBJ databases">
        <authorList>
            <person name="Mendez C."/>
            <person name="Richter M."/>
            <person name="Ferrer M."/>
            <person name="Sanchez J."/>
        </authorList>
    </citation>
    <scope>NUCLEOTIDE SEQUENCE</scope>
</reference>
<dbReference type="PANTHER" id="PTHR43591:SF24">
    <property type="entry name" value="2-METHOXY-6-POLYPRENYL-1,4-BENZOQUINOL METHYLASE, MITOCHONDRIAL"/>
    <property type="match status" value="1"/>
</dbReference>
<organism evidence="1">
    <name type="scientific">mine drainage metagenome</name>
    <dbReference type="NCBI Taxonomy" id="410659"/>
    <lineage>
        <taxon>unclassified sequences</taxon>
        <taxon>metagenomes</taxon>
        <taxon>ecological metagenomes</taxon>
    </lineage>
</organism>
<keyword evidence="1" id="KW-0830">Ubiquinone</keyword>
<dbReference type="PANTHER" id="PTHR43591">
    <property type="entry name" value="METHYLTRANSFERASE"/>
    <property type="match status" value="1"/>
</dbReference>
<comment type="caution">
    <text evidence="1">The sequence shown here is derived from an EMBL/GenBank/DDBJ whole genome shotgun (WGS) entry which is preliminary data.</text>
</comment>
<dbReference type="GO" id="GO:0008168">
    <property type="term" value="F:methyltransferase activity"/>
    <property type="evidence" value="ECO:0007669"/>
    <property type="project" value="UniProtKB-KW"/>
</dbReference>
<dbReference type="SUPFAM" id="SSF53335">
    <property type="entry name" value="S-adenosyl-L-methionine-dependent methyltransferases"/>
    <property type="match status" value="1"/>
</dbReference>
<protein>
    <submittedName>
        <fullName evidence="1">Ubiquinone/menaquinone biosynthesis methyltransferase UbiE</fullName>
    </submittedName>
</protein>
<dbReference type="Gene3D" id="3.40.50.150">
    <property type="entry name" value="Vaccinia Virus protein VP39"/>
    <property type="match status" value="1"/>
</dbReference>
<dbReference type="GO" id="GO:0032259">
    <property type="term" value="P:methylation"/>
    <property type="evidence" value="ECO:0007669"/>
    <property type="project" value="UniProtKB-KW"/>
</dbReference>
<proteinExistence type="predicted"/>
<dbReference type="EMBL" id="AUZZ01006666">
    <property type="protein sequence ID" value="EQD45638.1"/>
    <property type="molecule type" value="Genomic_DNA"/>
</dbReference>
<gene>
    <name evidence="1" type="ORF">B2A_09226</name>
</gene>
<feature type="non-terminal residue" evidence="1">
    <location>
        <position position="156"/>
    </location>
</feature>
<sequence length="156" mass="18473">MNNISTEIFTEYHFRQREDRRRFLFSETWQQNLPQVFEDVPGYYKMGNIIASFGIWELWVHQFMGLIHVQPYDHVLDIAAGTNDLGLRLLRRDPTLQITAIDRSKEMQERGQFQARKQNFVIESYIQDVHCLPFPDNSFDAVTIQAASRHLQLDKL</sequence>
<keyword evidence="1" id="KW-0808">Transferase</keyword>
<accession>T0ZLV9</accession>
<dbReference type="CDD" id="cd02440">
    <property type="entry name" value="AdoMet_MTases"/>
    <property type="match status" value="1"/>
</dbReference>
<dbReference type="AlphaFoldDB" id="T0ZLV9"/>
<evidence type="ECO:0000313" key="1">
    <source>
        <dbReference type="EMBL" id="EQD45638.1"/>
    </source>
</evidence>
<keyword evidence="1" id="KW-0489">Methyltransferase</keyword>